<sequence>MLVGSMKPLGRDVQGRVDDDLQIQEGDVTIGTKDGLPSIRFSERIHQALYKSMVRTVMITEERGMVRNKVMIGKQRKGRIRRDLDHTMRKRDLNDGAVISKSSLGDGLASRLGLREKKGVVYLQAQQKLKEMGPPLSTSKLALLLEDFSVGPINESGLNVGSSSSKDRECNDGGKLQASVVEPLGENLALLKKGNFPMLVEKLELPP</sequence>
<dbReference type="AlphaFoldDB" id="A0A7J9HLG1"/>
<dbReference type="OrthoDB" id="10381513at2759"/>
<protein>
    <submittedName>
        <fullName evidence="1">Uncharacterized protein</fullName>
    </submittedName>
</protein>
<gene>
    <name evidence="1" type="ORF">Gohar_002471</name>
</gene>
<proteinExistence type="predicted"/>
<reference evidence="1 2" key="1">
    <citation type="journal article" date="2019" name="Genome Biol. Evol.">
        <title>Insights into the evolution of the New World diploid cottons (Gossypium, subgenus Houzingenia) based on genome sequencing.</title>
        <authorList>
            <person name="Grover C.E."/>
            <person name="Arick M.A. 2nd"/>
            <person name="Thrash A."/>
            <person name="Conover J.L."/>
            <person name="Sanders W.S."/>
            <person name="Peterson D.G."/>
            <person name="Frelichowski J.E."/>
            <person name="Scheffler J.A."/>
            <person name="Scheffler B.E."/>
            <person name="Wendel J.F."/>
        </authorList>
    </citation>
    <scope>NUCLEOTIDE SEQUENCE [LARGE SCALE GENOMIC DNA]</scope>
    <source>
        <strain evidence="1">0</strain>
        <tissue evidence="1">Leaf</tissue>
    </source>
</reference>
<name>A0A7J9HLG1_9ROSI</name>
<evidence type="ECO:0000313" key="1">
    <source>
        <dbReference type="EMBL" id="MBA0810478.1"/>
    </source>
</evidence>
<dbReference type="EMBL" id="JABFAD010000010">
    <property type="protein sequence ID" value="MBA0810478.1"/>
    <property type="molecule type" value="Genomic_DNA"/>
</dbReference>
<comment type="caution">
    <text evidence="1">The sequence shown here is derived from an EMBL/GenBank/DDBJ whole genome shotgun (WGS) entry which is preliminary data.</text>
</comment>
<dbReference type="Proteomes" id="UP000593560">
    <property type="component" value="Unassembled WGS sequence"/>
</dbReference>
<evidence type="ECO:0000313" key="2">
    <source>
        <dbReference type="Proteomes" id="UP000593560"/>
    </source>
</evidence>
<keyword evidence="2" id="KW-1185">Reference proteome</keyword>
<accession>A0A7J9HLG1</accession>
<organism evidence="1 2">
    <name type="scientific">Gossypium harknessii</name>
    <dbReference type="NCBI Taxonomy" id="34285"/>
    <lineage>
        <taxon>Eukaryota</taxon>
        <taxon>Viridiplantae</taxon>
        <taxon>Streptophyta</taxon>
        <taxon>Embryophyta</taxon>
        <taxon>Tracheophyta</taxon>
        <taxon>Spermatophyta</taxon>
        <taxon>Magnoliopsida</taxon>
        <taxon>eudicotyledons</taxon>
        <taxon>Gunneridae</taxon>
        <taxon>Pentapetalae</taxon>
        <taxon>rosids</taxon>
        <taxon>malvids</taxon>
        <taxon>Malvales</taxon>
        <taxon>Malvaceae</taxon>
        <taxon>Malvoideae</taxon>
        <taxon>Gossypium</taxon>
    </lineage>
</organism>